<proteinExistence type="predicted"/>
<dbReference type="Proteomes" id="UP000316759">
    <property type="component" value="Unassembled WGS sequence"/>
</dbReference>
<evidence type="ECO:0000313" key="3">
    <source>
        <dbReference type="Proteomes" id="UP000316759"/>
    </source>
</evidence>
<sequence>MSITKVLVLFVCVFYSKEISAFLTHTDPSVLDQAYFEEWLREHNLPLSNWKRTYWSARDHPRPIRPVYRRSMLDPILY</sequence>
<comment type="caution">
    <text evidence="2">The sequence shown here is derived from an EMBL/GenBank/DDBJ whole genome shotgun (WGS) entry which is preliminary data.</text>
</comment>
<name>A0A504YYN9_FASGI</name>
<feature type="signal peptide" evidence="1">
    <location>
        <begin position="1"/>
        <end position="21"/>
    </location>
</feature>
<keyword evidence="3" id="KW-1185">Reference proteome</keyword>
<organism evidence="2 3">
    <name type="scientific">Fasciola gigantica</name>
    <name type="common">Giant liver fluke</name>
    <dbReference type="NCBI Taxonomy" id="46835"/>
    <lineage>
        <taxon>Eukaryota</taxon>
        <taxon>Metazoa</taxon>
        <taxon>Spiralia</taxon>
        <taxon>Lophotrochozoa</taxon>
        <taxon>Platyhelminthes</taxon>
        <taxon>Trematoda</taxon>
        <taxon>Digenea</taxon>
        <taxon>Plagiorchiida</taxon>
        <taxon>Echinostomata</taxon>
        <taxon>Echinostomatoidea</taxon>
        <taxon>Fasciolidae</taxon>
        <taxon>Fasciola</taxon>
    </lineage>
</organism>
<gene>
    <name evidence="2" type="ORF">FGIG_09425</name>
</gene>
<dbReference type="OrthoDB" id="10292255at2759"/>
<protein>
    <submittedName>
        <fullName evidence="2">Uncharacterized protein</fullName>
    </submittedName>
</protein>
<reference evidence="2 3" key="1">
    <citation type="submission" date="2019-04" db="EMBL/GenBank/DDBJ databases">
        <title>Annotation for the trematode Fasciola gigantica.</title>
        <authorList>
            <person name="Choi Y.-J."/>
        </authorList>
    </citation>
    <scope>NUCLEOTIDE SEQUENCE [LARGE SCALE GENOMIC DNA]</scope>
    <source>
        <strain evidence="2">Uganda_cow_1</strain>
    </source>
</reference>
<keyword evidence="1" id="KW-0732">Signal</keyword>
<feature type="chain" id="PRO_5021313575" evidence="1">
    <location>
        <begin position="22"/>
        <end position="78"/>
    </location>
</feature>
<dbReference type="AlphaFoldDB" id="A0A504YYN9"/>
<dbReference type="EMBL" id="SUNJ01003556">
    <property type="protein sequence ID" value="TPP65161.1"/>
    <property type="molecule type" value="Genomic_DNA"/>
</dbReference>
<evidence type="ECO:0000313" key="2">
    <source>
        <dbReference type="EMBL" id="TPP65161.1"/>
    </source>
</evidence>
<evidence type="ECO:0000256" key="1">
    <source>
        <dbReference type="SAM" id="SignalP"/>
    </source>
</evidence>
<accession>A0A504YYN9</accession>